<evidence type="ECO:0000256" key="5">
    <source>
        <dbReference type="ARBA" id="ARBA00022801"/>
    </source>
</evidence>
<keyword evidence="5" id="KW-0378">Hydrolase</keyword>
<comment type="caution">
    <text evidence="13">The sequence shown here is derived from an EMBL/GenBank/DDBJ whole genome shotgun (WGS) entry which is preliminary data.</text>
</comment>
<keyword evidence="6" id="KW-0234">DNA repair</keyword>
<keyword evidence="9" id="KW-0511">Multifunctional enzyme</keyword>
<dbReference type="GO" id="GO:0006285">
    <property type="term" value="P:base-excision repair, AP site formation"/>
    <property type="evidence" value="ECO:0007669"/>
    <property type="project" value="TreeGrafter"/>
</dbReference>
<evidence type="ECO:0000256" key="9">
    <source>
        <dbReference type="ARBA" id="ARBA00023268"/>
    </source>
</evidence>
<dbReference type="OrthoDB" id="447980at2759"/>
<proteinExistence type="inferred from homology"/>
<gene>
    <name evidence="13" type="primary">OGG1</name>
    <name evidence="13" type="ORF">SPIL2461_LOCUS6506</name>
</gene>
<comment type="similarity">
    <text evidence="2">Belongs to the type-1 OGG1 family.</text>
</comment>
<sequence>DPIETLFSFICSQNNNVSRICLLTDRLRARFGEVVCRLQPPPGSSAHQDCALQHVREFSARRTLHAWPRSSVLAKATERSLKDLGLGYRAAYISQAAKRLMQEDGRLLRWLSGMRTNPPKAVENATLPEETETEREHRLAIRRELCSLPGIGAKVADCVALFGLGVHGAVPVDVHVWRITVRDYEPSLREAKSLTPTVYEEVGDAFRRRFGAPFAGWAHSVLFGAELAAERLPKDLREDRLDSKHSMRAP</sequence>
<dbReference type="SMART" id="SM00478">
    <property type="entry name" value="ENDO3c"/>
    <property type="match status" value="1"/>
</dbReference>
<comment type="catalytic activity">
    <reaction evidence="11">
        <text>2'-deoxyribonucleotide-(2'-deoxyribose 5'-phosphate)-2'-deoxyribonucleotide-DNA = a 3'-end 2'-deoxyribonucleotide-(2,3-dehydro-2,3-deoxyribose 5'-phosphate)-DNA + a 5'-end 5'-phospho-2'-deoxyribonucleoside-DNA + H(+)</text>
        <dbReference type="Rhea" id="RHEA:66592"/>
        <dbReference type="Rhea" id="RHEA-COMP:13180"/>
        <dbReference type="Rhea" id="RHEA-COMP:16897"/>
        <dbReference type="Rhea" id="RHEA-COMP:17067"/>
        <dbReference type="ChEBI" id="CHEBI:15378"/>
        <dbReference type="ChEBI" id="CHEBI:136412"/>
        <dbReference type="ChEBI" id="CHEBI:157695"/>
        <dbReference type="ChEBI" id="CHEBI:167181"/>
        <dbReference type="EC" id="4.2.99.18"/>
    </reaction>
</comment>
<dbReference type="SUPFAM" id="SSF48150">
    <property type="entry name" value="DNA-glycosylase"/>
    <property type="match status" value="1"/>
</dbReference>
<comment type="subcellular location">
    <subcellularLocation>
        <location evidence="1">Nucleus</location>
    </subcellularLocation>
</comment>
<feature type="non-terminal residue" evidence="13">
    <location>
        <position position="1"/>
    </location>
</feature>
<dbReference type="FunFam" id="1.10.1670.10:FF:000005">
    <property type="entry name" value="N-glycosylase/DNA lyase OGG1"/>
    <property type="match status" value="1"/>
</dbReference>
<evidence type="ECO:0000256" key="8">
    <source>
        <dbReference type="ARBA" id="ARBA00023242"/>
    </source>
</evidence>
<keyword evidence="14" id="KW-1185">Reference proteome</keyword>
<evidence type="ECO:0000256" key="10">
    <source>
        <dbReference type="ARBA" id="ARBA00023295"/>
    </source>
</evidence>
<dbReference type="InterPro" id="IPR011257">
    <property type="entry name" value="DNA_glycosylase"/>
</dbReference>
<dbReference type="InterPro" id="IPR052054">
    <property type="entry name" value="Oxidative_DNA_repair_enzyme"/>
</dbReference>
<dbReference type="Pfam" id="PF00730">
    <property type="entry name" value="HhH-GPD"/>
    <property type="match status" value="1"/>
</dbReference>
<dbReference type="Proteomes" id="UP000649617">
    <property type="component" value="Unassembled WGS sequence"/>
</dbReference>
<dbReference type="GO" id="GO:0034039">
    <property type="term" value="F:8-oxo-7,8-dihydroguanine DNA N-glycosylase activity"/>
    <property type="evidence" value="ECO:0007669"/>
    <property type="project" value="TreeGrafter"/>
</dbReference>
<dbReference type="CDD" id="cd00056">
    <property type="entry name" value="ENDO3c"/>
    <property type="match status" value="1"/>
</dbReference>
<keyword evidence="7" id="KW-0456">Lyase</keyword>
<evidence type="ECO:0000256" key="4">
    <source>
        <dbReference type="ARBA" id="ARBA00022763"/>
    </source>
</evidence>
<evidence type="ECO:0000313" key="13">
    <source>
        <dbReference type="EMBL" id="CAE7289479.1"/>
    </source>
</evidence>
<protein>
    <recommendedName>
        <fullName evidence="3">DNA-(apurinic or apyrimidinic site) lyase</fullName>
        <ecNumber evidence="3">4.2.99.18</ecNumber>
    </recommendedName>
</protein>
<accession>A0A812MYM7</accession>
<evidence type="ECO:0000256" key="1">
    <source>
        <dbReference type="ARBA" id="ARBA00004123"/>
    </source>
</evidence>
<dbReference type="InterPro" id="IPR023170">
    <property type="entry name" value="HhH_base_excis_C"/>
</dbReference>
<dbReference type="PANTHER" id="PTHR10242:SF2">
    <property type="entry name" value="N-GLYCOSYLASE_DNA LYASE"/>
    <property type="match status" value="1"/>
</dbReference>
<evidence type="ECO:0000256" key="7">
    <source>
        <dbReference type="ARBA" id="ARBA00023239"/>
    </source>
</evidence>
<dbReference type="Gene3D" id="1.10.340.30">
    <property type="entry name" value="Hypothetical protein, domain 2"/>
    <property type="match status" value="1"/>
</dbReference>
<evidence type="ECO:0000256" key="3">
    <source>
        <dbReference type="ARBA" id="ARBA00012720"/>
    </source>
</evidence>
<dbReference type="InterPro" id="IPR003265">
    <property type="entry name" value="HhH-GPD_domain"/>
</dbReference>
<feature type="domain" description="HhH-GPD" evidence="12">
    <location>
        <begin position="11"/>
        <end position="226"/>
    </location>
</feature>
<dbReference type="EC" id="4.2.99.18" evidence="3"/>
<dbReference type="EMBL" id="CAJNIZ010009857">
    <property type="protein sequence ID" value="CAE7289479.1"/>
    <property type="molecule type" value="Genomic_DNA"/>
</dbReference>
<dbReference type="GO" id="GO:0140078">
    <property type="term" value="F:class I DNA-(apurinic or apyrimidinic site) endonuclease activity"/>
    <property type="evidence" value="ECO:0007669"/>
    <property type="project" value="UniProtKB-EC"/>
</dbReference>
<dbReference type="GO" id="GO:0005634">
    <property type="term" value="C:nucleus"/>
    <property type="evidence" value="ECO:0007669"/>
    <property type="project" value="UniProtKB-SubCell"/>
</dbReference>
<dbReference type="Gene3D" id="1.10.1670.10">
    <property type="entry name" value="Helix-hairpin-Helix base-excision DNA repair enzymes (C-terminal)"/>
    <property type="match status" value="1"/>
</dbReference>
<evidence type="ECO:0000259" key="12">
    <source>
        <dbReference type="SMART" id="SM00478"/>
    </source>
</evidence>
<name>A0A812MYM7_SYMPI</name>
<organism evidence="13 14">
    <name type="scientific">Symbiodinium pilosum</name>
    <name type="common">Dinoflagellate</name>
    <dbReference type="NCBI Taxonomy" id="2952"/>
    <lineage>
        <taxon>Eukaryota</taxon>
        <taxon>Sar</taxon>
        <taxon>Alveolata</taxon>
        <taxon>Dinophyceae</taxon>
        <taxon>Suessiales</taxon>
        <taxon>Symbiodiniaceae</taxon>
        <taxon>Symbiodinium</taxon>
    </lineage>
</organism>
<reference evidence="13" key="1">
    <citation type="submission" date="2021-02" db="EMBL/GenBank/DDBJ databases">
        <authorList>
            <person name="Dougan E. K."/>
            <person name="Rhodes N."/>
            <person name="Thang M."/>
            <person name="Chan C."/>
        </authorList>
    </citation>
    <scope>NUCLEOTIDE SEQUENCE</scope>
</reference>
<evidence type="ECO:0000313" key="14">
    <source>
        <dbReference type="Proteomes" id="UP000649617"/>
    </source>
</evidence>
<keyword evidence="10" id="KW-0326">Glycosidase</keyword>
<evidence type="ECO:0000256" key="6">
    <source>
        <dbReference type="ARBA" id="ARBA00023204"/>
    </source>
</evidence>
<feature type="non-terminal residue" evidence="13">
    <location>
        <position position="250"/>
    </location>
</feature>
<dbReference type="PANTHER" id="PTHR10242">
    <property type="entry name" value="8-OXOGUANINE DNA GLYCOSYLASE"/>
    <property type="match status" value="1"/>
</dbReference>
<keyword evidence="4" id="KW-0227">DNA damage</keyword>
<keyword evidence="8" id="KW-0539">Nucleus</keyword>
<evidence type="ECO:0000256" key="2">
    <source>
        <dbReference type="ARBA" id="ARBA00010679"/>
    </source>
</evidence>
<dbReference type="AlphaFoldDB" id="A0A812MYM7"/>
<evidence type="ECO:0000256" key="11">
    <source>
        <dbReference type="ARBA" id="ARBA00044632"/>
    </source>
</evidence>